<evidence type="ECO:0000313" key="2">
    <source>
        <dbReference type="Proteomes" id="UP000240322"/>
    </source>
</evidence>
<dbReference type="AlphaFoldDB" id="A0A2R6AW65"/>
<organism evidence="1 2">
    <name type="scientific">Candidatus Marsarchaeota G2 archaeon OSP_D</name>
    <dbReference type="NCBI Taxonomy" id="1978157"/>
    <lineage>
        <taxon>Archaea</taxon>
        <taxon>Candidatus Marsarchaeota</taxon>
        <taxon>Candidatus Marsarchaeota group 2</taxon>
    </lineage>
</organism>
<dbReference type="Pfam" id="PF02566">
    <property type="entry name" value="OsmC"/>
    <property type="match status" value="1"/>
</dbReference>
<dbReference type="Gene3D" id="3.30.300.20">
    <property type="match status" value="1"/>
</dbReference>
<evidence type="ECO:0000313" key="1">
    <source>
        <dbReference type="EMBL" id="PSN90597.1"/>
    </source>
</evidence>
<dbReference type="EMBL" id="NEXE01000054">
    <property type="protein sequence ID" value="PSN90597.1"/>
    <property type="molecule type" value="Genomic_DNA"/>
</dbReference>
<dbReference type="InterPro" id="IPR003718">
    <property type="entry name" value="OsmC/Ohr_fam"/>
</dbReference>
<sequence>MLSNSLDAQLYLDGGKCTEFKCVEFDKSLVNLSSTENPKVYLELVHDYVFKVSFPDTKLGYFIMDEPSPLGNLEGPNASRVLAAAVGNCLSASLAFCLRKYKVKLKTIKTEVEPVVERNKEGYWRVTRINVKIAPEFEGEVDSAQFNRCLELFEKYCVVTGAVRSGIDVNVNVNTPRTQ</sequence>
<dbReference type="InterPro" id="IPR036102">
    <property type="entry name" value="OsmC/Ohrsf"/>
</dbReference>
<gene>
    <name evidence="1" type="ORF">B9Q03_06420</name>
</gene>
<reference evidence="1 2" key="1">
    <citation type="submission" date="2017-04" db="EMBL/GenBank/DDBJ databases">
        <title>Novel microbial lineages endemic to geothermal iron-oxide mats fill important gaps in the evolutionary history of Archaea.</title>
        <authorList>
            <person name="Jay Z.J."/>
            <person name="Beam J.P."/>
            <person name="Dlakic M."/>
            <person name="Rusch D.B."/>
            <person name="Kozubal M.A."/>
            <person name="Inskeep W.P."/>
        </authorList>
    </citation>
    <scope>NUCLEOTIDE SEQUENCE [LARGE SCALE GENOMIC DNA]</scope>
    <source>
        <strain evidence="1">OSP_D</strain>
    </source>
</reference>
<accession>A0A2R6AW65</accession>
<protein>
    <recommendedName>
        <fullName evidence="3">Osmotically inducible protein OsmC</fullName>
    </recommendedName>
</protein>
<dbReference type="Proteomes" id="UP000240322">
    <property type="component" value="Unassembled WGS sequence"/>
</dbReference>
<dbReference type="SUPFAM" id="SSF82784">
    <property type="entry name" value="OsmC-like"/>
    <property type="match status" value="1"/>
</dbReference>
<name>A0A2R6AW65_9ARCH</name>
<comment type="caution">
    <text evidence="1">The sequence shown here is derived from an EMBL/GenBank/DDBJ whole genome shotgun (WGS) entry which is preliminary data.</text>
</comment>
<dbReference type="InterPro" id="IPR015946">
    <property type="entry name" value="KH_dom-like_a/b"/>
</dbReference>
<evidence type="ECO:0008006" key="3">
    <source>
        <dbReference type="Google" id="ProtNLM"/>
    </source>
</evidence>
<proteinExistence type="predicted"/>